<dbReference type="Proteomes" id="UP000479000">
    <property type="component" value="Unassembled WGS sequence"/>
</dbReference>
<dbReference type="AlphaFoldDB" id="A0A6H5GDD0"/>
<reference evidence="1 2" key="1">
    <citation type="submission" date="2020-02" db="EMBL/GenBank/DDBJ databases">
        <authorList>
            <person name="Ferguson B K."/>
        </authorList>
    </citation>
    <scope>NUCLEOTIDE SEQUENCE [LARGE SCALE GENOMIC DNA]</scope>
</reference>
<proteinExistence type="predicted"/>
<name>A0A6H5GDD0_9HEMI</name>
<organism evidence="1 2">
    <name type="scientific">Nesidiocoris tenuis</name>
    <dbReference type="NCBI Taxonomy" id="355587"/>
    <lineage>
        <taxon>Eukaryota</taxon>
        <taxon>Metazoa</taxon>
        <taxon>Ecdysozoa</taxon>
        <taxon>Arthropoda</taxon>
        <taxon>Hexapoda</taxon>
        <taxon>Insecta</taxon>
        <taxon>Pterygota</taxon>
        <taxon>Neoptera</taxon>
        <taxon>Paraneoptera</taxon>
        <taxon>Hemiptera</taxon>
        <taxon>Heteroptera</taxon>
        <taxon>Panheteroptera</taxon>
        <taxon>Cimicomorpha</taxon>
        <taxon>Miridae</taxon>
        <taxon>Dicyphina</taxon>
        <taxon>Nesidiocoris</taxon>
    </lineage>
</organism>
<sequence length="58" mass="6666">MPEGRRVQIVVKFCREGANNNNNPEHSPSICTRLKPGDKFISVTIRLHCLESPYDQRL</sequence>
<feature type="non-terminal residue" evidence="1">
    <location>
        <position position="58"/>
    </location>
</feature>
<accession>A0A6H5GDD0</accession>
<dbReference type="EMBL" id="CADCXU010010680">
    <property type="protein sequence ID" value="CAB0001417.1"/>
    <property type="molecule type" value="Genomic_DNA"/>
</dbReference>
<evidence type="ECO:0000313" key="1">
    <source>
        <dbReference type="EMBL" id="CAB0001417.1"/>
    </source>
</evidence>
<evidence type="ECO:0000313" key="2">
    <source>
        <dbReference type="Proteomes" id="UP000479000"/>
    </source>
</evidence>
<gene>
    <name evidence="1" type="ORF">NTEN_LOCUS7204</name>
</gene>
<protein>
    <submittedName>
        <fullName evidence="1">Uncharacterized protein</fullName>
    </submittedName>
</protein>
<keyword evidence="2" id="KW-1185">Reference proteome</keyword>